<keyword evidence="5" id="KW-1185">Reference proteome</keyword>
<feature type="transmembrane region" description="Helical" evidence="2">
    <location>
        <begin position="169"/>
        <end position="191"/>
    </location>
</feature>
<feature type="transmembrane region" description="Helical" evidence="2">
    <location>
        <begin position="271"/>
        <end position="289"/>
    </location>
</feature>
<gene>
    <name evidence="4" type="ORF">SAMN04488056_11564</name>
</gene>
<evidence type="ECO:0000256" key="1">
    <source>
        <dbReference type="RuleBase" id="RU369079"/>
    </source>
</evidence>
<protein>
    <submittedName>
        <fullName evidence="4">TRAP transporter, 4TM/12TM fusion protein</fullName>
    </submittedName>
</protein>
<evidence type="ECO:0000313" key="4">
    <source>
        <dbReference type="EMBL" id="SFO90180.1"/>
    </source>
</evidence>
<feature type="transmembrane region" description="Helical" evidence="2">
    <location>
        <begin position="428"/>
        <end position="450"/>
    </location>
</feature>
<sequence length="620" mass="65799">MRATGSLVKRIVYVYILGVGLFHLYTSVFGSFEAYLQRSLHLSMVFPMAFILYPMRAADKDSPNVPWYDWILAIASTLPGIYIVLNYESITFRMVQVDDVTMAQQVLGTALIFFLLEATRRVVGMPLAIIVAFFAGYMWFGNWMPGVMQGLPFTFPEVIEQIYLTDEGIFSIPLGVSATFVMVFLIFGGFLEKSGVGQYFMDFAQAFTGTSPGGPAKISVVSSALFGSISGAAVANVYGTGTFTIPLMKRIGYPPFFAAAVESVASTGGQIMPPIMGAGAFIMASFLGVPFSDVIIAAVVPAVLYYGAVLLMVHLGALKNNLQGLSEEDLPDKRKVLLQSYKLLPIVALVYMLLSGYSPMLAAAVGILGAWLVSLPDPEHRMGPRKILDAIVAGSRNVPVVCIACAAAGIVVGSVSLTGFGFKFVGLVFSLAQGIPFIALVLIALVSLILGMGLPTTSAYILGAALGVPALAQLGFDPLAAHMFVFYFAIVSNITPPVALAAYAASSLAQSKPTETAIQALKLGILAFMVPFAFCYDLGLLSNAGWVGNSFAVFGGIGALFAMAFAMLGFIKTPIPMWQRYVFGAAAILCLWPLVAVKLAGVALTAAAAMLWSRKVATAA</sequence>
<feature type="domain" description="TRAP C4-dicarboxylate transport system permease DctM subunit" evidence="3">
    <location>
        <begin position="112"/>
        <end position="528"/>
    </location>
</feature>
<feature type="transmembrane region" description="Helical" evidence="2">
    <location>
        <begin position="517"/>
        <end position="539"/>
    </location>
</feature>
<dbReference type="PANTHER" id="PTHR43849:SF2">
    <property type="entry name" value="BLL3936 PROTEIN"/>
    <property type="match status" value="1"/>
</dbReference>
<feature type="transmembrane region" description="Helical" evidence="2">
    <location>
        <begin position="398"/>
        <end position="422"/>
    </location>
</feature>
<feature type="transmembrane region" description="Helical" evidence="2">
    <location>
        <begin position="123"/>
        <end position="140"/>
    </location>
</feature>
<feature type="transmembrane region" description="Helical" evidence="2">
    <location>
        <begin position="583"/>
        <end position="612"/>
    </location>
</feature>
<keyword evidence="2" id="KW-0812">Transmembrane</keyword>
<dbReference type="InterPro" id="IPR011853">
    <property type="entry name" value="TRAP_DctM-Dct_fused"/>
</dbReference>
<evidence type="ECO:0000259" key="3">
    <source>
        <dbReference type="Pfam" id="PF06808"/>
    </source>
</evidence>
<dbReference type="NCBIfam" id="TIGR02123">
    <property type="entry name" value="TRAP_fused"/>
    <property type="match status" value="1"/>
</dbReference>
<dbReference type="AlphaFoldDB" id="A0A1I5KYJ1"/>
<feature type="transmembrane region" description="Helical" evidence="2">
    <location>
        <begin position="12"/>
        <end position="32"/>
    </location>
</feature>
<name>A0A1I5KYJ1_9HYPH</name>
<feature type="transmembrane region" description="Helical" evidence="2">
    <location>
        <begin position="360"/>
        <end position="377"/>
    </location>
</feature>
<comment type="subcellular location">
    <subcellularLocation>
        <location evidence="1">Cell inner membrane</location>
        <topology evidence="1">Multi-pass membrane protein</topology>
    </subcellularLocation>
</comment>
<comment type="function">
    <text evidence="1">Part of the tripartite ATP-independent periplasmic (TRAP) transport system.</text>
</comment>
<evidence type="ECO:0000313" key="5">
    <source>
        <dbReference type="Proteomes" id="UP000199236"/>
    </source>
</evidence>
<feature type="transmembrane region" description="Helical" evidence="2">
    <location>
        <begin position="551"/>
        <end position="571"/>
    </location>
</feature>
<keyword evidence="1" id="KW-0813">Transport</keyword>
<dbReference type="RefSeq" id="WP_090075158.1">
    <property type="nucleotide sequence ID" value="NZ_FOVR01000015.1"/>
</dbReference>
<feature type="transmembrane region" description="Helical" evidence="2">
    <location>
        <begin position="457"/>
        <end position="476"/>
    </location>
</feature>
<dbReference type="STRING" id="655353.SAMN04488056_11564"/>
<dbReference type="GO" id="GO:0005886">
    <property type="term" value="C:plasma membrane"/>
    <property type="evidence" value="ECO:0007669"/>
    <property type="project" value="UniProtKB-SubCell"/>
</dbReference>
<dbReference type="EMBL" id="FOVR01000015">
    <property type="protein sequence ID" value="SFO90180.1"/>
    <property type="molecule type" value="Genomic_DNA"/>
</dbReference>
<keyword evidence="2" id="KW-1133">Transmembrane helix</keyword>
<reference evidence="4 5" key="1">
    <citation type="submission" date="2016-10" db="EMBL/GenBank/DDBJ databases">
        <authorList>
            <person name="de Groot N.N."/>
        </authorList>
    </citation>
    <scope>NUCLEOTIDE SEQUENCE [LARGE SCALE GENOMIC DNA]</scope>
    <source>
        <strain evidence="4 5">CGMCC 1.9157</strain>
    </source>
</reference>
<keyword evidence="1" id="KW-0997">Cell inner membrane</keyword>
<feature type="transmembrane region" description="Helical" evidence="2">
    <location>
        <begin position="67"/>
        <end position="85"/>
    </location>
</feature>
<feature type="transmembrane region" description="Helical" evidence="2">
    <location>
        <begin position="295"/>
        <end position="315"/>
    </location>
</feature>
<dbReference type="Pfam" id="PF06808">
    <property type="entry name" value="DctM"/>
    <property type="match status" value="1"/>
</dbReference>
<organism evidence="4 5">
    <name type="scientific">Cohaesibacter marisflavi</name>
    <dbReference type="NCBI Taxonomy" id="655353"/>
    <lineage>
        <taxon>Bacteria</taxon>
        <taxon>Pseudomonadati</taxon>
        <taxon>Pseudomonadota</taxon>
        <taxon>Alphaproteobacteria</taxon>
        <taxon>Hyphomicrobiales</taxon>
        <taxon>Cohaesibacteraceae</taxon>
    </lineage>
</organism>
<proteinExistence type="predicted"/>
<evidence type="ECO:0000256" key="2">
    <source>
        <dbReference type="SAM" id="Phobius"/>
    </source>
</evidence>
<dbReference type="PANTHER" id="PTHR43849">
    <property type="entry name" value="BLL3936 PROTEIN"/>
    <property type="match status" value="1"/>
</dbReference>
<dbReference type="OrthoDB" id="9759894at2"/>
<feature type="transmembrane region" description="Helical" evidence="2">
    <location>
        <begin position="482"/>
        <end position="505"/>
    </location>
</feature>
<keyword evidence="2" id="KW-0472">Membrane</keyword>
<accession>A0A1I5KYJ1</accession>
<dbReference type="Proteomes" id="UP000199236">
    <property type="component" value="Unassembled WGS sequence"/>
</dbReference>
<dbReference type="GO" id="GO:0022857">
    <property type="term" value="F:transmembrane transporter activity"/>
    <property type="evidence" value="ECO:0007669"/>
    <property type="project" value="UniProtKB-UniRule"/>
</dbReference>
<dbReference type="InterPro" id="IPR010656">
    <property type="entry name" value="DctM"/>
</dbReference>
<keyword evidence="1" id="KW-1003">Cell membrane</keyword>